<dbReference type="EMBL" id="NGJK01000077">
    <property type="protein sequence ID" value="RAP02744.1"/>
    <property type="molecule type" value="Genomic_DNA"/>
</dbReference>
<accession>A0A328Q161</accession>
<dbReference type="CDD" id="cd00077">
    <property type="entry name" value="HDc"/>
    <property type="match status" value="1"/>
</dbReference>
<dbReference type="NCBIfam" id="TIGR00277">
    <property type="entry name" value="HDIG"/>
    <property type="match status" value="1"/>
</dbReference>
<dbReference type="GeneID" id="41325734"/>
<organism evidence="3 4">
    <name type="scientific">Methanosphaera stadtmanae</name>
    <dbReference type="NCBI Taxonomy" id="2317"/>
    <lineage>
        <taxon>Archaea</taxon>
        <taxon>Methanobacteriati</taxon>
        <taxon>Methanobacteriota</taxon>
        <taxon>Methanomada group</taxon>
        <taxon>Methanobacteria</taxon>
        <taxon>Methanobacteriales</taxon>
        <taxon>Methanobacteriaceae</taxon>
        <taxon>Methanosphaera</taxon>
    </lineage>
</organism>
<dbReference type="InterPro" id="IPR004365">
    <property type="entry name" value="NA-bd_OB_tRNA"/>
</dbReference>
<dbReference type="PANTHER" id="PTHR37294">
    <property type="entry name" value="3'-5' EXORIBONUCLEASE YHAM"/>
    <property type="match status" value="1"/>
</dbReference>
<dbReference type="CDD" id="cd04492">
    <property type="entry name" value="YhaM_OBF_like"/>
    <property type="match status" value="1"/>
</dbReference>
<dbReference type="GO" id="GO:0016787">
    <property type="term" value="F:hydrolase activity"/>
    <property type="evidence" value="ECO:0007669"/>
    <property type="project" value="UniProtKB-KW"/>
</dbReference>
<name>A0A328Q161_9EURY</name>
<dbReference type="InterPro" id="IPR006674">
    <property type="entry name" value="HD_domain"/>
</dbReference>
<dbReference type="Pfam" id="PF01966">
    <property type="entry name" value="HD"/>
    <property type="match status" value="1"/>
</dbReference>
<dbReference type="GO" id="GO:0003676">
    <property type="term" value="F:nucleic acid binding"/>
    <property type="evidence" value="ECO:0007669"/>
    <property type="project" value="InterPro"/>
</dbReference>
<evidence type="ECO:0000313" key="4">
    <source>
        <dbReference type="Proteomes" id="UP000248557"/>
    </source>
</evidence>
<evidence type="ECO:0000313" key="3">
    <source>
        <dbReference type="EMBL" id="RAP02744.1"/>
    </source>
</evidence>
<comment type="caution">
    <text evidence="3">The sequence shown here is derived from an EMBL/GenBank/DDBJ whole genome shotgun (WGS) entry which is preliminary data.</text>
</comment>
<dbReference type="RefSeq" id="WP_011406745.1">
    <property type="nucleotide sequence ID" value="NZ_LR698975.1"/>
</dbReference>
<dbReference type="OMA" id="SHHHAYV"/>
<dbReference type="SUPFAM" id="SSF109604">
    <property type="entry name" value="HD-domain/PDEase-like"/>
    <property type="match status" value="1"/>
</dbReference>
<dbReference type="GO" id="GO:0031125">
    <property type="term" value="P:rRNA 3'-end processing"/>
    <property type="evidence" value="ECO:0007669"/>
    <property type="project" value="TreeGrafter"/>
</dbReference>
<dbReference type="PROSITE" id="PS51831">
    <property type="entry name" value="HD"/>
    <property type="match status" value="1"/>
</dbReference>
<dbReference type="InterPro" id="IPR006675">
    <property type="entry name" value="HDIG_dom"/>
</dbReference>
<evidence type="ECO:0000259" key="2">
    <source>
        <dbReference type="PROSITE" id="PS51831"/>
    </source>
</evidence>
<dbReference type="InterPro" id="IPR012340">
    <property type="entry name" value="NA-bd_OB-fold"/>
</dbReference>
<dbReference type="SMART" id="SM00471">
    <property type="entry name" value="HDc"/>
    <property type="match status" value="1"/>
</dbReference>
<dbReference type="InterPro" id="IPR003607">
    <property type="entry name" value="HD/PDEase_dom"/>
</dbReference>
<dbReference type="Gene3D" id="1.10.3210.10">
    <property type="entry name" value="Hypothetical protein af1432"/>
    <property type="match status" value="1"/>
</dbReference>
<sequence>MTKKEEDYIKEFAQDREIISPFLIKQKEMKKTKTNTSYLEVTLQDKTGQIKGRMFKHRPFKTYAKIEKNTVWNIVGKIQEFPTESGRFNILIESMNPTTNYNEEDFIRKVEDYDKHVEFLFNTIETIENIHLKKLLKEFFNDEEFKNNFLTAPAAKIHHHNYKGGLLVHTNEVIKICQTITYIYNKINYDLLITGAILHDIGKIETYDYETENIEMKYEGIMLDHLFIGANMIENRIKKIDAPKKLKIQLIHMILSHHGDTSLGWGSAVSPKTPEALALHHADDMSAKITSSLENK</sequence>
<gene>
    <name evidence="3" type="ORF">CA615_05800</name>
</gene>
<protein>
    <submittedName>
        <fullName evidence="3">HDIG domain-containing protein</fullName>
    </submittedName>
</protein>
<dbReference type="AlphaFoldDB" id="A0A328Q161"/>
<dbReference type="Gene3D" id="2.40.50.140">
    <property type="entry name" value="Nucleic acid-binding proteins"/>
    <property type="match status" value="1"/>
</dbReference>
<feature type="domain" description="HD" evidence="2">
    <location>
        <begin position="166"/>
        <end position="288"/>
    </location>
</feature>
<dbReference type="Proteomes" id="UP000248557">
    <property type="component" value="Unassembled WGS sequence"/>
</dbReference>
<evidence type="ECO:0000256" key="1">
    <source>
        <dbReference type="ARBA" id="ARBA00022801"/>
    </source>
</evidence>
<keyword evidence="1" id="KW-0378">Hydrolase</keyword>
<dbReference type="InterPro" id="IPR050798">
    <property type="entry name" value="YhaM_exoribonuc/phosphodiest"/>
</dbReference>
<dbReference type="PANTHER" id="PTHR37294:SF1">
    <property type="entry name" value="3'-5' EXORIBONUCLEASE YHAM"/>
    <property type="match status" value="1"/>
</dbReference>
<reference evidence="3 4" key="1">
    <citation type="submission" date="2017-05" db="EMBL/GenBank/DDBJ databases">
        <title>Host range expansion of the Methanosphaera genus to humans and monogastric animals involves recent and extensive reduction in genome content.</title>
        <authorList>
            <person name="Hoedt E.C."/>
            <person name="Volmer J.G."/>
            <person name="Parks D.H."/>
            <person name="Rosewarne C.P."/>
            <person name="Denman S.E."/>
            <person name="Mcsweeney C.S."/>
            <person name="O Cuiv P."/>
            <person name="Hugenholtz P."/>
            <person name="Tyson G.W."/>
            <person name="Morrison M."/>
        </authorList>
    </citation>
    <scope>NUCLEOTIDE SEQUENCE [LARGE SCALE GENOMIC DNA]</scope>
    <source>
        <strain evidence="3 4">PA5</strain>
    </source>
</reference>
<dbReference type="Pfam" id="PF01336">
    <property type="entry name" value="tRNA_anti-codon"/>
    <property type="match status" value="1"/>
</dbReference>
<proteinExistence type="predicted"/>